<organism evidence="5 6">
    <name type="scientific">Peterkaempfera bronchialis</name>
    <dbReference type="NCBI Taxonomy" id="2126346"/>
    <lineage>
        <taxon>Bacteria</taxon>
        <taxon>Bacillati</taxon>
        <taxon>Actinomycetota</taxon>
        <taxon>Actinomycetes</taxon>
        <taxon>Kitasatosporales</taxon>
        <taxon>Streptomycetaceae</taxon>
        <taxon>Peterkaempfera</taxon>
    </lineage>
</organism>
<accession>A0A345T4D7</accession>
<feature type="domain" description="HTH lacI-type" evidence="4">
    <location>
        <begin position="1"/>
        <end position="42"/>
    </location>
</feature>
<dbReference type="Pfam" id="PF13377">
    <property type="entry name" value="Peripla_BP_3"/>
    <property type="match status" value="1"/>
</dbReference>
<evidence type="ECO:0000256" key="3">
    <source>
        <dbReference type="ARBA" id="ARBA00023163"/>
    </source>
</evidence>
<dbReference type="Gene3D" id="3.40.50.2300">
    <property type="match status" value="2"/>
</dbReference>
<dbReference type="OrthoDB" id="59108at2"/>
<dbReference type="SUPFAM" id="SSF47413">
    <property type="entry name" value="lambda repressor-like DNA-binding domains"/>
    <property type="match status" value="1"/>
</dbReference>
<evidence type="ECO:0000256" key="2">
    <source>
        <dbReference type="ARBA" id="ARBA00023125"/>
    </source>
</evidence>
<evidence type="ECO:0000313" key="6">
    <source>
        <dbReference type="Proteomes" id="UP000249340"/>
    </source>
</evidence>
<proteinExistence type="predicted"/>
<dbReference type="InterPro" id="IPR046335">
    <property type="entry name" value="LacI/GalR-like_sensor"/>
</dbReference>
<keyword evidence="2 5" id="KW-0238">DNA-binding</keyword>
<dbReference type="CDD" id="cd01392">
    <property type="entry name" value="HTH_LacI"/>
    <property type="match status" value="1"/>
</dbReference>
<evidence type="ECO:0000313" key="5">
    <source>
        <dbReference type="EMBL" id="AXI80842.1"/>
    </source>
</evidence>
<reference evidence="6" key="1">
    <citation type="submission" date="2018-07" db="EMBL/GenBank/DDBJ databases">
        <title>Streptacidiphilus bronchialis DSM 106435 chromosome.</title>
        <authorList>
            <person name="Batra D."/>
            <person name="Gulvik C.A."/>
        </authorList>
    </citation>
    <scope>NUCLEOTIDE SEQUENCE [LARGE SCALE GENOMIC DNA]</scope>
    <source>
        <strain evidence="6">DSM 106435</strain>
    </source>
</reference>
<dbReference type="SUPFAM" id="SSF53822">
    <property type="entry name" value="Periplasmic binding protein-like I"/>
    <property type="match status" value="1"/>
</dbReference>
<dbReference type="PANTHER" id="PTHR30146:SF138">
    <property type="entry name" value="TRANSCRIPTIONAL REGULATORY PROTEIN"/>
    <property type="match status" value="1"/>
</dbReference>
<dbReference type="InterPro" id="IPR000843">
    <property type="entry name" value="HTH_LacI"/>
</dbReference>
<dbReference type="AlphaFoldDB" id="A0A345T4D7"/>
<keyword evidence="3" id="KW-0804">Transcription</keyword>
<gene>
    <name evidence="5" type="ORF">C7M71_029160</name>
</gene>
<name>A0A345T4D7_9ACTN</name>
<dbReference type="PANTHER" id="PTHR30146">
    <property type="entry name" value="LACI-RELATED TRANSCRIPTIONAL REPRESSOR"/>
    <property type="match status" value="1"/>
</dbReference>
<dbReference type="GO" id="GO:0003700">
    <property type="term" value="F:DNA-binding transcription factor activity"/>
    <property type="evidence" value="ECO:0007669"/>
    <property type="project" value="TreeGrafter"/>
</dbReference>
<evidence type="ECO:0000256" key="1">
    <source>
        <dbReference type="ARBA" id="ARBA00023015"/>
    </source>
</evidence>
<keyword evidence="1" id="KW-0805">Transcription regulation</keyword>
<dbReference type="InterPro" id="IPR028082">
    <property type="entry name" value="Peripla_BP_I"/>
</dbReference>
<evidence type="ECO:0000259" key="4">
    <source>
        <dbReference type="PROSITE" id="PS50932"/>
    </source>
</evidence>
<dbReference type="InterPro" id="IPR010982">
    <property type="entry name" value="Lambda_DNA-bd_dom_sf"/>
</dbReference>
<dbReference type="Proteomes" id="UP000249340">
    <property type="component" value="Chromosome"/>
</dbReference>
<keyword evidence="6" id="KW-1185">Reference proteome</keyword>
<sequence>MTVSNVFNGTGRVSAAVRTRVLETAEALGYAGPDPTAASLRRRRTGTLGVVLPMPLAAAFADPAATAFLRGAAEEFQRRELGMTLLALPPAVGPLPRTAAAPPHPVSPAPLAALERAVIDAALLYSVEVDHPGLAVLAKRGLPVAAADSPGHGTGLRIFGAAWSGFVTVDDRDGGHAAARHLIDLGHRRAVVLVDRLAVQPRHGTATWAEALATSSAILHERLSGYLTAWTDAGLPPGHLTVVECGDNTVAAGREATRPLLAAGSPPTAVLAIGDLLALGACQAAEEAGLTIPGDLSVVGYDDIPAAAAADPPLTTVRQPSVDKGRHAARALLVHPDVLPPGPVGRAPAPPVRLSLPVQLIVRHSTARPRSQPD</sequence>
<dbReference type="Gene3D" id="1.10.260.40">
    <property type="entry name" value="lambda repressor-like DNA-binding domains"/>
    <property type="match status" value="1"/>
</dbReference>
<dbReference type="KEGG" id="stri:C7M71_029160"/>
<dbReference type="SMART" id="SM00354">
    <property type="entry name" value="HTH_LACI"/>
    <property type="match status" value="1"/>
</dbReference>
<dbReference type="GO" id="GO:0000976">
    <property type="term" value="F:transcription cis-regulatory region binding"/>
    <property type="evidence" value="ECO:0007669"/>
    <property type="project" value="TreeGrafter"/>
</dbReference>
<protein>
    <submittedName>
        <fullName evidence="5">LacI family DNA-binding transcriptional regulator</fullName>
    </submittedName>
</protein>
<dbReference type="EMBL" id="CP031264">
    <property type="protein sequence ID" value="AXI80842.1"/>
    <property type="molecule type" value="Genomic_DNA"/>
</dbReference>
<dbReference type="PROSITE" id="PS50932">
    <property type="entry name" value="HTH_LACI_2"/>
    <property type="match status" value="1"/>
</dbReference>